<dbReference type="EMBL" id="DS022244">
    <property type="protein sequence ID" value="EWG40919.1"/>
    <property type="molecule type" value="Genomic_DNA"/>
</dbReference>
<proteinExistence type="predicted"/>
<dbReference type="AlphaFoldDB" id="W7M050"/>
<dbReference type="RefSeq" id="XP_018747111.1">
    <property type="nucleotide sequence ID" value="XM_018890740.1"/>
</dbReference>
<evidence type="ECO:0000313" key="1">
    <source>
        <dbReference type="EMBL" id="EWG40920.1"/>
    </source>
</evidence>
<sequence length="167" mass="17808">MAALHLCLRYIQSHTSVTYCIAQVTVATMLLKILVSITAAVAVTASALDKPVGASGCRWEGTAPYCDGECEPGWTERGRSQCGDGSCCWTGSKALCCEDEDAVQKLVQQQDKVGASGCRWEGTAPYCEGECEPGWSERGRSQCGDGSCCWTGSKALCCEDDDANRDL</sequence>
<dbReference type="PANTHER" id="PTHR35180">
    <property type="entry name" value="PROTEIN CBG06219"/>
    <property type="match status" value="1"/>
</dbReference>
<dbReference type="OrthoDB" id="6127264at2759"/>
<accession>W7M050</accession>
<dbReference type="GeneID" id="30061304"/>
<name>W7M050_GIBM7</name>
<dbReference type="RefSeq" id="XP_018747110.1">
    <property type="nucleotide sequence ID" value="XM_018890739.1"/>
</dbReference>
<gene>
    <name evidence="1" type="ORF">FVEG_03143</name>
</gene>
<organism evidence="1 2">
    <name type="scientific">Gibberella moniliformis (strain M3125 / FGSC 7600)</name>
    <name type="common">Maize ear and stalk rot fungus</name>
    <name type="synonym">Fusarium verticillioides</name>
    <dbReference type="NCBI Taxonomy" id="334819"/>
    <lineage>
        <taxon>Eukaryota</taxon>
        <taxon>Fungi</taxon>
        <taxon>Dikarya</taxon>
        <taxon>Ascomycota</taxon>
        <taxon>Pezizomycotina</taxon>
        <taxon>Sordariomycetes</taxon>
        <taxon>Hypocreomycetidae</taxon>
        <taxon>Hypocreales</taxon>
        <taxon>Nectriaceae</taxon>
        <taxon>Fusarium</taxon>
        <taxon>Fusarium fujikuroi species complex</taxon>
    </lineage>
</organism>
<dbReference type="EMBL" id="DS022244">
    <property type="protein sequence ID" value="EWG40921.1"/>
    <property type="molecule type" value="Genomic_DNA"/>
</dbReference>
<reference evidence="1 2" key="1">
    <citation type="journal article" date="2010" name="Nature">
        <title>Comparative genomics reveals mobile pathogenicity chromosomes in Fusarium.</title>
        <authorList>
            <person name="Ma L.J."/>
            <person name="van der Does H.C."/>
            <person name="Borkovich K.A."/>
            <person name="Coleman J.J."/>
            <person name="Daboussi M.J."/>
            <person name="Di Pietro A."/>
            <person name="Dufresne M."/>
            <person name="Freitag M."/>
            <person name="Grabherr M."/>
            <person name="Henrissat B."/>
            <person name="Houterman P.M."/>
            <person name="Kang S."/>
            <person name="Shim W.B."/>
            <person name="Woloshuk C."/>
            <person name="Xie X."/>
            <person name="Xu J.R."/>
            <person name="Antoniw J."/>
            <person name="Baker S.E."/>
            <person name="Bluhm B.H."/>
            <person name="Breakspear A."/>
            <person name="Brown D.W."/>
            <person name="Butchko R.A."/>
            <person name="Chapman S."/>
            <person name="Coulson R."/>
            <person name="Coutinho P.M."/>
            <person name="Danchin E.G."/>
            <person name="Diener A."/>
            <person name="Gale L.R."/>
            <person name="Gardiner D.M."/>
            <person name="Goff S."/>
            <person name="Hammond-Kosack K.E."/>
            <person name="Hilburn K."/>
            <person name="Hua-Van A."/>
            <person name="Jonkers W."/>
            <person name="Kazan K."/>
            <person name="Kodira C.D."/>
            <person name="Koehrsen M."/>
            <person name="Kumar L."/>
            <person name="Lee Y.H."/>
            <person name="Li L."/>
            <person name="Manners J.M."/>
            <person name="Miranda-Saavedra D."/>
            <person name="Mukherjee M."/>
            <person name="Park G."/>
            <person name="Park J."/>
            <person name="Park S.Y."/>
            <person name="Proctor R.H."/>
            <person name="Regev A."/>
            <person name="Ruiz-Roldan M.C."/>
            <person name="Sain D."/>
            <person name="Sakthikumar S."/>
            <person name="Sykes S."/>
            <person name="Schwartz D.C."/>
            <person name="Turgeon B.G."/>
            <person name="Wapinski I."/>
            <person name="Yoder O."/>
            <person name="Young S."/>
            <person name="Zeng Q."/>
            <person name="Zhou S."/>
            <person name="Galagan J."/>
            <person name="Cuomo C.A."/>
            <person name="Kistler H.C."/>
            <person name="Rep M."/>
        </authorList>
    </citation>
    <scope>NUCLEOTIDE SEQUENCE [LARGE SCALE GENOMIC DNA]</scope>
    <source>
        <strain evidence="1">7600</strain>
        <strain evidence="2">M3125 / FGSC 7600</strain>
    </source>
</reference>
<evidence type="ECO:0000313" key="2">
    <source>
        <dbReference type="Proteomes" id="UP000009096"/>
    </source>
</evidence>
<dbReference type="HOGENOM" id="CLU_1835244_0_0_1"/>
<dbReference type="eggNOG" id="ENOG502SE4F">
    <property type="taxonomic scope" value="Eukaryota"/>
</dbReference>
<dbReference type="VEuPathDB" id="FungiDB:FVEG_03143"/>
<reference evidence="1" key="2">
    <citation type="submission" date="2013-11" db="EMBL/GenBank/DDBJ databases">
        <authorList>
            <consortium name="The Broad Institute Genome Sequencing Platform"/>
            <person name="Ma L.-J."/>
            <person name="Corby-Kistler H."/>
            <person name="Broz K."/>
            <person name="Gale L.R."/>
            <person name="Jonkers W."/>
            <person name="O'Donnell K."/>
            <person name="Ploetz R."/>
            <person name="Steinberg C."/>
            <person name="Schwartz D.C."/>
            <person name="VanEtten H."/>
            <person name="Zhou S."/>
            <person name="Young S.K."/>
            <person name="Zeng Q."/>
            <person name="Gargeya S."/>
            <person name="Fitzgerald M."/>
            <person name="Abouelleil A."/>
            <person name="Alvarado L."/>
            <person name="Chapman S.B."/>
            <person name="Gainer-Dewar J."/>
            <person name="Goldberg J."/>
            <person name="Griggs A."/>
            <person name="Gujja S."/>
            <person name="Hansen M."/>
            <person name="Howarth C."/>
            <person name="Imamovic A."/>
            <person name="Ireland A."/>
            <person name="Larimer J."/>
            <person name="McCowan C."/>
            <person name="Murphy C."/>
            <person name="Pearson M."/>
            <person name="Poon T.W."/>
            <person name="Priest M."/>
            <person name="Roberts A."/>
            <person name="Saif S."/>
            <person name="Shea T."/>
            <person name="Sykes S."/>
            <person name="Wortman J."/>
            <person name="Nusbaum C."/>
            <person name="Birren B."/>
        </authorList>
    </citation>
    <scope>NUCLEOTIDE SEQUENCE</scope>
    <source>
        <strain evidence="1">7600</strain>
    </source>
</reference>
<dbReference type="RefSeq" id="XP_018747112.1">
    <property type="nucleotide sequence ID" value="XM_018890741.1"/>
</dbReference>
<dbReference type="EMBL" id="DS022244">
    <property type="protein sequence ID" value="EWG40920.1"/>
    <property type="molecule type" value="Genomic_DNA"/>
</dbReference>
<dbReference type="KEGG" id="fvr:FVEG_03143"/>
<dbReference type="PANTHER" id="PTHR35180:SF4">
    <property type="entry name" value="PROTEIN CBG06219"/>
    <property type="match status" value="1"/>
</dbReference>
<dbReference type="Proteomes" id="UP000009096">
    <property type="component" value="Chromosome 5"/>
</dbReference>
<protein>
    <submittedName>
        <fullName evidence="1">Uncharacterized protein</fullName>
    </submittedName>
</protein>
<keyword evidence="2" id="KW-1185">Reference proteome</keyword>
<dbReference type="OMA" id="PYCAGEC"/>